<keyword evidence="3" id="KW-1185">Reference proteome</keyword>
<feature type="domain" description="Antirepressor protein ant N-terminal" evidence="1">
    <location>
        <begin position="12"/>
        <end position="121"/>
    </location>
</feature>
<dbReference type="AlphaFoldDB" id="A0A850RAI5"/>
<dbReference type="InterPro" id="IPR018875">
    <property type="entry name" value="Antirepressor_Ant_N"/>
</dbReference>
<dbReference type="EMBL" id="JABZEO010000002">
    <property type="protein sequence ID" value="NVZ08292.1"/>
    <property type="molecule type" value="Genomic_DNA"/>
</dbReference>
<dbReference type="Proteomes" id="UP000592294">
    <property type="component" value="Unassembled WGS sequence"/>
</dbReference>
<comment type="caution">
    <text evidence="2">The sequence shown here is derived from an EMBL/GenBank/DDBJ whole genome shotgun (WGS) entry which is preliminary data.</text>
</comment>
<dbReference type="RefSeq" id="WP_176975080.1">
    <property type="nucleotide sequence ID" value="NZ_JABZEO010000002.1"/>
</dbReference>
<reference evidence="2 3" key="1">
    <citation type="submission" date="2020-06" db="EMBL/GenBank/DDBJ databases">
        <title>Whole-genome sequence of Allochromatium humboldtianum DSM 21881, type strain.</title>
        <authorList>
            <person name="Kyndt J.A."/>
            <person name="Meyer T.E."/>
        </authorList>
    </citation>
    <scope>NUCLEOTIDE SEQUENCE [LARGE SCALE GENOMIC DNA]</scope>
    <source>
        <strain evidence="2 3">DSM 21881</strain>
    </source>
</reference>
<protein>
    <submittedName>
        <fullName evidence="2">Phage antirepressor N-terminal domain-containing protein</fullName>
    </submittedName>
</protein>
<name>A0A850RAI5_9GAMM</name>
<sequence length="239" mass="27112">MATDPPEGLLPVAFHGQTLFIAEHEGEPFTPMRPIVEGMGLDWASQFAKLNANQARWGVVTITIPSKGGPQKSLCMPVRKLPAFFATIHASRVAPELRERIRQYQIECDDVLWNYWRQRGAVITPDRDPIPPEIHAAIERRAYSLSLSHYTGLRDDLMAAVRHQAERYPHDVQRLEQYVEQAGAPESDLVLVHRDDLWRLTSGIACAELLQRRLMADLQALEAATGRLWYGRESEAPRN</sequence>
<dbReference type="Pfam" id="PF10547">
    <property type="entry name" value="P22_AR_N"/>
    <property type="match status" value="1"/>
</dbReference>
<proteinExistence type="predicted"/>
<dbReference type="PRINTS" id="PR01994">
    <property type="entry name" value="ANTIREPRESSR"/>
</dbReference>
<organism evidence="2 3">
    <name type="scientific">Allochromatium humboldtianum</name>
    <dbReference type="NCBI Taxonomy" id="504901"/>
    <lineage>
        <taxon>Bacteria</taxon>
        <taxon>Pseudomonadati</taxon>
        <taxon>Pseudomonadota</taxon>
        <taxon>Gammaproteobacteria</taxon>
        <taxon>Chromatiales</taxon>
        <taxon>Chromatiaceae</taxon>
        <taxon>Allochromatium</taxon>
    </lineage>
</organism>
<evidence type="ECO:0000313" key="3">
    <source>
        <dbReference type="Proteomes" id="UP000592294"/>
    </source>
</evidence>
<evidence type="ECO:0000259" key="1">
    <source>
        <dbReference type="Pfam" id="PF10547"/>
    </source>
</evidence>
<evidence type="ECO:0000313" key="2">
    <source>
        <dbReference type="EMBL" id="NVZ08292.1"/>
    </source>
</evidence>
<gene>
    <name evidence="2" type="ORF">HW932_03350</name>
</gene>
<accession>A0A850RAI5</accession>